<organism evidence="2 3">
    <name type="scientific">Pirellula staleyi (strain ATCC 27377 / DSM 6068 / ICPB 4128)</name>
    <name type="common">Pirella staleyi</name>
    <dbReference type="NCBI Taxonomy" id="530564"/>
    <lineage>
        <taxon>Bacteria</taxon>
        <taxon>Pseudomonadati</taxon>
        <taxon>Planctomycetota</taxon>
        <taxon>Planctomycetia</taxon>
        <taxon>Pirellulales</taxon>
        <taxon>Pirellulaceae</taxon>
        <taxon>Pirellula</taxon>
    </lineage>
</organism>
<name>D2R7U0_PIRSD</name>
<sequence length="204" mass="21220" precursor="true">MRLTLASLLVGLVVAAPLVGCAKPTATPEQRAAAKQFMLTDEPSGAVGILDYRESITPVVSKEADGEATSPSTSIDTDNATAVATTEVAVATEPKSVVLLGKIGGGKLTWSRESAEFVISDPALDLEAHAACVDDGCPFCKDKSNAEAGRALVRLREASGNILNVDARKVLPVEEGQMVVVRGMASVNSVGQLVVDADGIYIRR</sequence>
<keyword evidence="1" id="KW-0732">Signal</keyword>
<proteinExistence type="predicted"/>
<evidence type="ECO:0000313" key="3">
    <source>
        <dbReference type="Proteomes" id="UP000001887"/>
    </source>
</evidence>
<feature type="signal peptide" evidence="1">
    <location>
        <begin position="1"/>
        <end position="22"/>
    </location>
</feature>
<dbReference type="STRING" id="530564.Psta_4629"/>
<gene>
    <name evidence="2" type="ordered locus">Psta_4629</name>
</gene>
<dbReference type="KEGG" id="psl:Psta_4629"/>
<feature type="chain" id="PRO_5003036260" evidence="1">
    <location>
        <begin position="23"/>
        <end position="204"/>
    </location>
</feature>
<evidence type="ECO:0000313" key="2">
    <source>
        <dbReference type="EMBL" id="ADB19271.1"/>
    </source>
</evidence>
<dbReference type="eggNOG" id="ENOG502ZUBT">
    <property type="taxonomic scope" value="Bacteria"/>
</dbReference>
<reference evidence="2 3" key="1">
    <citation type="journal article" date="2009" name="Stand. Genomic Sci.">
        <title>Complete genome sequence of Pirellula staleyi type strain (ATCC 27377).</title>
        <authorList>
            <person name="Clum A."/>
            <person name="Tindall B.J."/>
            <person name="Sikorski J."/>
            <person name="Ivanova N."/>
            <person name="Mavrommatis K."/>
            <person name="Lucas S."/>
            <person name="Glavina del Rio T."/>
            <person name="Nolan M."/>
            <person name="Chen F."/>
            <person name="Tice H."/>
            <person name="Pitluck S."/>
            <person name="Cheng J.F."/>
            <person name="Chertkov O."/>
            <person name="Brettin T."/>
            <person name="Han C."/>
            <person name="Detter J.C."/>
            <person name="Kuske C."/>
            <person name="Bruce D."/>
            <person name="Goodwin L."/>
            <person name="Ovchinikova G."/>
            <person name="Pati A."/>
            <person name="Mikhailova N."/>
            <person name="Chen A."/>
            <person name="Palaniappan K."/>
            <person name="Land M."/>
            <person name="Hauser L."/>
            <person name="Chang Y.J."/>
            <person name="Jeffries C.D."/>
            <person name="Chain P."/>
            <person name="Rohde M."/>
            <person name="Goker M."/>
            <person name="Bristow J."/>
            <person name="Eisen J.A."/>
            <person name="Markowitz V."/>
            <person name="Hugenholtz P."/>
            <person name="Kyrpides N.C."/>
            <person name="Klenk H.P."/>
            <person name="Lapidus A."/>
        </authorList>
    </citation>
    <scope>NUCLEOTIDE SEQUENCE [LARGE SCALE GENOMIC DNA]</scope>
    <source>
        <strain evidence="3">ATCC 27377 / DSM 6068 / ICPB 4128</strain>
    </source>
</reference>
<accession>D2R7U0</accession>
<dbReference type="Proteomes" id="UP000001887">
    <property type="component" value="Chromosome"/>
</dbReference>
<protein>
    <submittedName>
        <fullName evidence="2">Uncharacterized protein</fullName>
    </submittedName>
</protein>
<dbReference type="HOGENOM" id="CLU_1342229_0_0_0"/>
<evidence type="ECO:0000256" key="1">
    <source>
        <dbReference type="SAM" id="SignalP"/>
    </source>
</evidence>
<dbReference type="EMBL" id="CP001848">
    <property type="protein sequence ID" value="ADB19271.1"/>
    <property type="molecule type" value="Genomic_DNA"/>
</dbReference>
<keyword evidence="3" id="KW-1185">Reference proteome</keyword>
<dbReference type="AlphaFoldDB" id="D2R7U0"/>